<dbReference type="EMBL" id="ML993895">
    <property type="protein sequence ID" value="KAF2203710.1"/>
    <property type="molecule type" value="Genomic_DNA"/>
</dbReference>
<dbReference type="AlphaFoldDB" id="A0A9P4JR83"/>
<evidence type="ECO:0000256" key="1">
    <source>
        <dbReference type="SAM" id="Phobius"/>
    </source>
</evidence>
<feature type="transmembrane region" description="Helical" evidence="1">
    <location>
        <begin position="27"/>
        <end position="47"/>
    </location>
</feature>
<dbReference type="Proteomes" id="UP000799536">
    <property type="component" value="Unassembled WGS sequence"/>
</dbReference>
<sequence length="482" mass="55988">MPFMAYLQGCFGWRPDQMVTAKEKTTLVWLWVCKIINIIFLGVISLFSRGLYRVIDTHPELHEPPYSRYTLVSQKWIFIAGLTAFVWTFVSFGALFKWKGGWILIHGIIDFSLGITLSVGAGLQASYLPSGISKCKASEQWLVDGDYPSFFQRFTTLNNDVSSDGVCRYFVIEWGLLITACFWQMLIAYVGIFFDGRAYSILNPWRPFTMFFSILIAVPYMVWISITPKICYAYHYLIKMAYRPWATKEIELEEHPPYFPEYVQFEVSNPRLQRILTIEHVLLNVVSSLHYDDIVNLSLTSKAVRESIFPARDMAYRAPKLKRDCCEKTTKDGCLYCNKRICDECKKVLLGPGLSGRRHAMHCRPCCKSCYRQLFKYPSRQYRPCKCKEPLYENQDVCGSCWGRAFGGDLMVLQKSRRLRYDAEVREKAMVEGLKCHKCVGVLDMGPRWWICMKCNGECRSRIHPSWLERKRATITDEERGD</sequence>
<comment type="caution">
    <text evidence="2">The sequence shown here is derived from an EMBL/GenBank/DDBJ whole genome shotgun (WGS) entry which is preliminary data.</text>
</comment>
<keyword evidence="1" id="KW-1133">Transmembrane helix</keyword>
<organism evidence="2 3">
    <name type="scientific">Delitschia confertaspora ATCC 74209</name>
    <dbReference type="NCBI Taxonomy" id="1513339"/>
    <lineage>
        <taxon>Eukaryota</taxon>
        <taxon>Fungi</taxon>
        <taxon>Dikarya</taxon>
        <taxon>Ascomycota</taxon>
        <taxon>Pezizomycotina</taxon>
        <taxon>Dothideomycetes</taxon>
        <taxon>Pleosporomycetidae</taxon>
        <taxon>Pleosporales</taxon>
        <taxon>Delitschiaceae</taxon>
        <taxon>Delitschia</taxon>
    </lineage>
</organism>
<protein>
    <recommendedName>
        <fullName evidence="4">F-box domain-containing protein</fullName>
    </recommendedName>
</protein>
<evidence type="ECO:0008006" key="4">
    <source>
        <dbReference type="Google" id="ProtNLM"/>
    </source>
</evidence>
<name>A0A9P4JR83_9PLEO</name>
<feature type="transmembrane region" description="Helical" evidence="1">
    <location>
        <begin position="174"/>
        <end position="196"/>
    </location>
</feature>
<feature type="transmembrane region" description="Helical" evidence="1">
    <location>
        <begin position="76"/>
        <end position="96"/>
    </location>
</feature>
<evidence type="ECO:0000313" key="3">
    <source>
        <dbReference type="Proteomes" id="UP000799536"/>
    </source>
</evidence>
<evidence type="ECO:0000313" key="2">
    <source>
        <dbReference type="EMBL" id="KAF2203710.1"/>
    </source>
</evidence>
<reference evidence="2" key="1">
    <citation type="journal article" date="2020" name="Stud. Mycol.">
        <title>101 Dothideomycetes genomes: a test case for predicting lifestyles and emergence of pathogens.</title>
        <authorList>
            <person name="Haridas S."/>
            <person name="Albert R."/>
            <person name="Binder M."/>
            <person name="Bloem J."/>
            <person name="Labutti K."/>
            <person name="Salamov A."/>
            <person name="Andreopoulos B."/>
            <person name="Baker S."/>
            <person name="Barry K."/>
            <person name="Bills G."/>
            <person name="Bluhm B."/>
            <person name="Cannon C."/>
            <person name="Castanera R."/>
            <person name="Culley D."/>
            <person name="Daum C."/>
            <person name="Ezra D."/>
            <person name="Gonzalez J."/>
            <person name="Henrissat B."/>
            <person name="Kuo A."/>
            <person name="Liang C."/>
            <person name="Lipzen A."/>
            <person name="Lutzoni F."/>
            <person name="Magnuson J."/>
            <person name="Mondo S."/>
            <person name="Nolan M."/>
            <person name="Ohm R."/>
            <person name="Pangilinan J."/>
            <person name="Park H.-J."/>
            <person name="Ramirez L."/>
            <person name="Alfaro M."/>
            <person name="Sun H."/>
            <person name="Tritt A."/>
            <person name="Yoshinaga Y."/>
            <person name="Zwiers L.-H."/>
            <person name="Turgeon B."/>
            <person name="Goodwin S."/>
            <person name="Spatafora J."/>
            <person name="Crous P."/>
            <person name="Grigoriev I."/>
        </authorList>
    </citation>
    <scope>NUCLEOTIDE SEQUENCE</scope>
    <source>
        <strain evidence="2">ATCC 74209</strain>
    </source>
</reference>
<keyword evidence="1" id="KW-0812">Transmembrane</keyword>
<feature type="transmembrane region" description="Helical" evidence="1">
    <location>
        <begin position="208"/>
        <end position="226"/>
    </location>
</feature>
<dbReference type="OrthoDB" id="4191440at2759"/>
<gene>
    <name evidence="2" type="ORF">GQ43DRAFT_478816</name>
</gene>
<proteinExistence type="predicted"/>
<feature type="transmembrane region" description="Helical" evidence="1">
    <location>
        <begin position="103"/>
        <end position="123"/>
    </location>
</feature>
<keyword evidence="1" id="KW-0472">Membrane</keyword>
<accession>A0A9P4JR83</accession>
<keyword evidence="3" id="KW-1185">Reference proteome</keyword>